<evidence type="ECO:0000256" key="1">
    <source>
        <dbReference type="ARBA" id="ARBA00004651"/>
    </source>
</evidence>
<dbReference type="GO" id="GO:0022857">
    <property type="term" value="F:transmembrane transporter activity"/>
    <property type="evidence" value="ECO:0007669"/>
    <property type="project" value="InterPro"/>
</dbReference>
<dbReference type="GO" id="GO:0005886">
    <property type="term" value="C:plasma membrane"/>
    <property type="evidence" value="ECO:0007669"/>
    <property type="project" value="UniProtKB-SubCell"/>
</dbReference>
<keyword evidence="5 9" id="KW-0812">Transmembrane</keyword>
<feature type="compositionally biased region" description="Gly residues" evidence="8">
    <location>
        <begin position="611"/>
        <end position="624"/>
    </location>
</feature>
<evidence type="ECO:0000256" key="8">
    <source>
        <dbReference type="SAM" id="MobiDB-lite"/>
    </source>
</evidence>
<sequence>MALLRSIGLLSGSYNVPADALRATRCHEVSGGTRTRTRRSYFREERNRKVATTSDTSPDPAQSSGPANQGAWYHSVKPGVFWPSVVIIVAFALWAVFAPETANEWLGEVSGGITQYFSWYYNFLVTAFVVFAIWVGVGHFGDIKLSPQDEEPEFSVGSWLAMLFAAGMGIGLVFFGVAEPLMHFNSPKPGVEGSPSELAEFSMIQTFLHWGLHPWAIYVVVGLAIAYMVHRKGKPISIRWVLQPLLGNRVKGVVGDVIDVAAVIGTVFGVATSLGLGVLQIAAGLEWINIVQDPGDLVYAVLIGIITLIAIVSVVTGVKRGIKWLSNFNISLAALIMLFVLIAGPTMFILREFVQSIGLYLQNLLQMSFDTTAMQGDAGIEWQGFWQAFYWGWWISWAPFVGVFIARISRGRTVREFVGGVLLVPTIVTFFWFSVLGGSGLYREIFGDGGIIDAEDGVTQEGALFGLLETLPAGTILVGLAVLLIATFFITSSDSGSLVVDMLSSGGHTEPPKWSRIFWAAAEGIVAIALLLAGGQAGLEGLRSAAIIIALPFSVVMILMCISTWRAFTLERRAFLRMQRRQQREELTEHVSQSLIDEGLVEPNDANGSTPGSGSGSGSGTERT</sequence>
<evidence type="ECO:0000256" key="7">
    <source>
        <dbReference type="ARBA" id="ARBA00023136"/>
    </source>
</evidence>
<dbReference type="PANTHER" id="PTHR30047:SF7">
    <property type="entry name" value="HIGH-AFFINITY CHOLINE TRANSPORT PROTEIN"/>
    <property type="match status" value="1"/>
</dbReference>
<keyword evidence="11" id="KW-1185">Reference proteome</keyword>
<feature type="transmembrane region" description="Helical" evidence="9">
    <location>
        <begin position="119"/>
        <end position="137"/>
    </location>
</feature>
<accession>A0A837ZZ86</accession>
<feature type="transmembrane region" description="Helical" evidence="9">
    <location>
        <begin position="545"/>
        <end position="568"/>
    </location>
</feature>
<keyword evidence="7 9" id="KW-0472">Membrane</keyword>
<organism evidence="10 11">
    <name type="scientific">Haloechinothrix aidingensis</name>
    <dbReference type="NCBI Taxonomy" id="2752311"/>
    <lineage>
        <taxon>Bacteria</taxon>
        <taxon>Bacillati</taxon>
        <taxon>Actinomycetota</taxon>
        <taxon>Actinomycetes</taxon>
        <taxon>Pseudonocardiales</taxon>
        <taxon>Pseudonocardiaceae</taxon>
        <taxon>Haloechinothrix</taxon>
    </lineage>
</organism>
<evidence type="ECO:0000256" key="4">
    <source>
        <dbReference type="ARBA" id="ARBA00022475"/>
    </source>
</evidence>
<dbReference type="AlphaFoldDB" id="A0A837ZZ86"/>
<evidence type="ECO:0000256" key="9">
    <source>
        <dbReference type="SAM" id="Phobius"/>
    </source>
</evidence>
<feature type="transmembrane region" description="Helical" evidence="9">
    <location>
        <begin position="330"/>
        <end position="350"/>
    </location>
</feature>
<proteinExistence type="inferred from homology"/>
<keyword evidence="4" id="KW-1003">Cell membrane</keyword>
<evidence type="ECO:0000256" key="3">
    <source>
        <dbReference type="ARBA" id="ARBA00022448"/>
    </source>
</evidence>
<feature type="transmembrane region" description="Helical" evidence="9">
    <location>
        <begin position="207"/>
        <end position="229"/>
    </location>
</feature>
<feature type="region of interest" description="Disordered" evidence="8">
    <location>
        <begin position="29"/>
        <end position="68"/>
    </location>
</feature>
<comment type="similarity">
    <text evidence="2">Belongs to the BCCT transporter (TC 2.A.15) family.</text>
</comment>
<evidence type="ECO:0000256" key="6">
    <source>
        <dbReference type="ARBA" id="ARBA00022989"/>
    </source>
</evidence>
<gene>
    <name evidence="10" type="ORF">H0B56_01090</name>
</gene>
<evidence type="ECO:0000313" key="10">
    <source>
        <dbReference type="EMBL" id="MBA0124133.1"/>
    </source>
</evidence>
<dbReference type="Pfam" id="PF02028">
    <property type="entry name" value="BCCT"/>
    <property type="match status" value="1"/>
</dbReference>
<reference evidence="10 11" key="1">
    <citation type="submission" date="2020-07" db="EMBL/GenBank/DDBJ databases">
        <title>Genome of Haloechinothrix sp.</title>
        <authorList>
            <person name="Tang S.-K."/>
            <person name="Yang L."/>
            <person name="Zhu W.-Y."/>
        </authorList>
    </citation>
    <scope>NUCLEOTIDE SEQUENCE [LARGE SCALE GENOMIC DNA]</scope>
    <source>
        <strain evidence="10 11">YIM 98757</strain>
    </source>
</reference>
<feature type="transmembrane region" description="Helical" evidence="9">
    <location>
        <begin position="297"/>
        <end position="318"/>
    </location>
</feature>
<evidence type="ECO:0000256" key="2">
    <source>
        <dbReference type="ARBA" id="ARBA00005658"/>
    </source>
</evidence>
<protein>
    <submittedName>
        <fullName evidence="10">BCCT family transporter</fullName>
    </submittedName>
</protein>
<feature type="transmembrane region" description="Helical" evidence="9">
    <location>
        <begin position="80"/>
        <end position="99"/>
    </location>
</feature>
<keyword evidence="6 9" id="KW-1133">Transmembrane helix</keyword>
<feature type="transmembrane region" description="Helical" evidence="9">
    <location>
        <begin position="471"/>
        <end position="490"/>
    </location>
</feature>
<name>A0A837ZZ86_9PSEU</name>
<feature type="transmembrane region" description="Helical" evidence="9">
    <location>
        <begin position="417"/>
        <end position="435"/>
    </location>
</feature>
<feature type="transmembrane region" description="Helical" evidence="9">
    <location>
        <begin position="388"/>
        <end position="405"/>
    </location>
</feature>
<dbReference type="Proteomes" id="UP000582974">
    <property type="component" value="Unassembled WGS sequence"/>
</dbReference>
<keyword evidence="3" id="KW-0813">Transport</keyword>
<feature type="compositionally biased region" description="Polar residues" evidence="8">
    <location>
        <begin position="50"/>
        <end position="67"/>
    </location>
</feature>
<feature type="region of interest" description="Disordered" evidence="8">
    <location>
        <begin position="588"/>
        <end position="624"/>
    </location>
</feature>
<comment type="subcellular location">
    <subcellularLocation>
        <location evidence="1">Cell membrane</location>
        <topology evidence="1">Multi-pass membrane protein</topology>
    </subcellularLocation>
</comment>
<dbReference type="NCBIfam" id="TIGR00842">
    <property type="entry name" value="bcct"/>
    <property type="match status" value="1"/>
</dbReference>
<feature type="transmembrane region" description="Helical" evidence="9">
    <location>
        <begin position="257"/>
        <end position="285"/>
    </location>
</feature>
<feature type="transmembrane region" description="Helical" evidence="9">
    <location>
        <begin position="158"/>
        <end position="178"/>
    </location>
</feature>
<dbReference type="PANTHER" id="PTHR30047">
    <property type="entry name" value="HIGH-AFFINITY CHOLINE TRANSPORT PROTEIN-RELATED"/>
    <property type="match status" value="1"/>
</dbReference>
<evidence type="ECO:0000313" key="11">
    <source>
        <dbReference type="Proteomes" id="UP000582974"/>
    </source>
</evidence>
<dbReference type="InterPro" id="IPR000060">
    <property type="entry name" value="BCCT_transptr"/>
</dbReference>
<comment type="caution">
    <text evidence="10">The sequence shown here is derived from an EMBL/GenBank/DDBJ whole genome shotgun (WGS) entry which is preliminary data.</text>
</comment>
<dbReference type="EMBL" id="JACCKD010000001">
    <property type="protein sequence ID" value="MBA0124133.1"/>
    <property type="molecule type" value="Genomic_DNA"/>
</dbReference>
<feature type="transmembrane region" description="Helical" evidence="9">
    <location>
        <begin position="517"/>
        <end position="539"/>
    </location>
</feature>
<evidence type="ECO:0000256" key="5">
    <source>
        <dbReference type="ARBA" id="ARBA00022692"/>
    </source>
</evidence>